<name>A0A1Z1FDD1_9SPHN</name>
<proteinExistence type="predicted"/>
<dbReference type="KEGG" id="cman:A9D14_12485"/>
<dbReference type="EMBL" id="CP019602">
    <property type="protein sequence ID" value="ARU16838.1"/>
    <property type="molecule type" value="Genomic_DNA"/>
</dbReference>
<evidence type="ECO:0000313" key="2">
    <source>
        <dbReference type="Proteomes" id="UP000195807"/>
    </source>
</evidence>
<accession>A0A1Z1FDD1</accession>
<keyword evidence="2" id="KW-1185">Reference proteome</keyword>
<protein>
    <submittedName>
        <fullName evidence="1">Uncharacterized protein</fullName>
    </submittedName>
</protein>
<organism evidence="1 2">
    <name type="scientific">Croceicoccus marinus</name>
    <dbReference type="NCBI Taxonomy" id="450378"/>
    <lineage>
        <taxon>Bacteria</taxon>
        <taxon>Pseudomonadati</taxon>
        <taxon>Pseudomonadota</taxon>
        <taxon>Alphaproteobacteria</taxon>
        <taxon>Sphingomonadales</taxon>
        <taxon>Erythrobacteraceae</taxon>
        <taxon>Croceicoccus</taxon>
    </lineage>
</organism>
<sequence length="124" mass="13702">MPSDSLLVADLIIECPLVPTDEMRDVLISFAERNSQKADVQEISPSYLRMHMDGAGFGHSIFVEQWTLEGNSENNRCSSRSSVCVNAMVFAGGSIPEDELTENTARQRQVAHLLEEALTGTCER</sequence>
<reference evidence="1 2" key="1">
    <citation type="submission" date="2017-01" db="EMBL/GenBank/DDBJ databases">
        <title>Complete genome sequence of esterase-producing bacterium Croceicoccus marinus E4A9.</title>
        <authorList>
            <person name="Wu Y.-H."/>
            <person name="Cheng H."/>
            <person name="Xu L."/>
            <person name="Huo Y.-Y."/>
            <person name="Wang C.-S."/>
            <person name="Xu X.-W."/>
        </authorList>
    </citation>
    <scope>NUCLEOTIDE SEQUENCE [LARGE SCALE GENOMIC DNA]</scope>
    <source>
        <strain evidence="1 2">E4A9</strain>
    </source>
</reference>
<gene>
    <name evidence="1" type="ORF">A9D14_12485</name>
</gene>
<dbReference type="Proteomes" id="UP000195807">
    <property type="component" value="Chromosome"/>
</dbReference>
<evidence type="ECO:0000313" key="1">
    <source>
        <dbReference type="EMBL" id="ARU16838.1"/>
    </source>
</evidence>
<dbReference type="AlphaFoldDB" id="A0A1Z1FDD1"/>